<dbReference type="Pfam" id="PF25597">
    <property type="entry name" value="SH3_retrovirus"/>
    <property type="match status" value="1"/>
</dbReference>
<evidence type="ECO:0000313" key="3">
    <source>
        <dbReference type="Proteomes" id="UP000036403"/>
    </source>
</evidence>
<dbReference type="EMBL" id="LBMM01007857">
    <property type="protein sequence ID" value="KMQ89362.1"/>
    <property type="molecule type" value="Genomic_DNA"/>
</dbReference>
<dbReference type="Proteomes" id="UP000036403">
    <property type="component" value="Unassembled WGS sequence"/>
</dbReference>
<evidence type="ECO:0000313" key="2">
    <source>
        <dbReference type="EMBL" id="KMQ89362.1"/>
    </source>
</evidence>
<evidence type="ECO:0000259" key="1">
    <source>
        <dbReference type="Pfam" id="PF25597"/>
    </source>
</evidence>
<accession>A0A0J7KGF6</accession>
<name>A0A0J7KGF6_LASNI</name>
<dbReference type="AlphaFoldDB" id="A0A0J7KGF6"/>
<dbReference type="OrthoDB" id="8027383at2759"/>
<proteinExistence type="predicted"/>
<feature type="domain" description="Retroviral polymerase SH3-like" evidence="1">
    <location>
        <begin position="11"/>
        <end position="58"/>
    </location>
</feature>
<comment type="caution">
    <text evidence="2">The sequence shown here is derived from an EMBL/GenBank/DDBJ whole genome shotgun (WGS) entry which is preliminary data.</text>
</comment>
<dbReference type="PaxDb" id="67767-A0A0J7KGF6"/>
<dbReference type="InterPro" id="IPR057670">
    <property type="entry name" value="SH3_retrovirus"/>
</dbReference>
<protein>
    <recommendedName>
        <fullName evidence="1">Retroviral polymerase SH3-like domain-containing protein</fullName>
    </recommendedName>
</protein>
<keyword evidence="3" id="KW-1185">Reference proteome</keyword>
<gene>
    <name evidence="2" type="ORF">RF55_11018</name>
</gene>
<reference evidence="2 3" key="1">
    <citation type="submission" date="2015-04" db="EMBL/GenBank/DDBJ databases">
        <title>Lasius niger genome sequencing.</title>
        <authorList>
            <person name="Konorov E.A."/>
            <person name="Nikitin M.A."/>
            <person name="Kirill M.V."/>
            <person name="Chang P."/>
        </authorList>
    </citation>
    <scope>NUCLEOTIDE SEQUENCE [LARGE SCALE GENOMIC DNA]</scope>
    <source>
        <tissue evidence="2">Whole</tissue>
    </source>
</reference>
<sequence>MKDCEFSDVKPDAKRSKLGAKAQKLTFVGYSNEHKGYRFLNRATDRITISRDARFIELGNGSEQLAESDVTFEQEIEEDKMDF</sequence>
<organism evidence="2 3">
    <name type="scientific">Lasius niger</name>
    <name type="common">Black garden ant</name>
    <dbReference type="NCBI Taxonomy" id="67767"/>
    <lineage>
        <taxon>Eukaryota</taxon>
        <taxon>Metazoa</taxon>
        <taxon>Ecdysozoa</taxon>
        <taxon>Arthropoda</taxon>
        <taxon>Hexapoda</taxon>
        <taxon>Insecta</taxon>
        <taxon>Pterygota</taxon>
        <taxon>Neoptera</taxon>
        <taxon>Endopterygota</taxon>
        <taxon>Hymenoptera</taxon>
        <taxon>Apocrita</taxon>
        <taxon>Aculeata</taxon>
        <taxon>Formicoidea</taxon>
        <taxon>Formicidae</taxon>
        <taxon>Formicinae</taxon>
        <taxon>Lasius</taxon>
        <taxon>Lasius</taxon>
    </lineage>
</organism>